<dbReference type="AlphaFoldDB" id="A0AAU9CHX6"/>
<sequence length="481" mass="54604">MARFEAARQLYNACLGEALRRLDRMRSSRDWQAAQQIPREQKQARRAAFDGLQQRFGFSAHAIEAYGTACKNACWIGDHLDAHVTQKTALRAFNAVEQYRLGKRGRPRFKGRIKALQSVEGKSNAAGIRWRGDRVEWKGVVLRPLFDRKDKHGVQTFALQCRVKYVRLVWRQLRGRRRWYVQLVLEGRPKWKDKHPIGEGDVGLDIGPSTIAAVGEEEALLEPFCPSVEYLGRKIRRIQRAMDRSRRATNPDNYHPDGTVKKGPQRWVHSHGYLRLQAELRELQRRMAEARKTEHGRLANRLMAMGRVFKTEAVSIRAWQKRFGRSIRDRAPSLFLNRLNRKAESAGGRLETFPTRTTRLSQVCHHCGSVEKKPLSQRIHACGCGVVMQRDLYSAFLARCVEGEALHVGLARERWPGAEPLLRAAWRRATCDGKGKVPATFGAFRRQSGSSGEGGTAKPKAFMPGRDGREAAAVSARTPCL</sequence>
<dbReference type="GO" id="GO:0003677">
    <property type="term" value="F:DNA binding"/>
    <property type="evidence" value="ECO:0007669"/>
    <property type="project" value="UniProtKB-KW"/>
</dbReference>
<name>A0AAU9CHX6_9GAMM</name>
<dbReference type="Pfam" id="PF07282">
    <property type="entry name" value="Cas12f1-like_TNB"/>
    <property type="match status" value="1"/>
</dbReference>
<dbReference type="Proteomes" id="UP001321450">
    <property type="component" value="Chromosome"/>
</dbReference>
<proteinExistence type="predicted"/>
<feature type="domain" description="Cas12f1-like TNB" evidence="3">
    <location>
        <begin position="335"/>
        <end position="395"/>
    </location>
</feature>
<evidence type="ECO:0000313" key="5">
    <source>
        <dbReference type="Proteomes" id="UP001321450"/>
    </source>
</evidence>
<evidence type="ECO:0000256" key="1">
    <source>
        <dbReference type="ARBA" id="ARBA00023125"/>
    </source>
</evidence>
<evidence type="ECO:0000259" key="3">
    <source>
        <dbReference type="Pfam" id="PF07282"/>
    </source>
</evidence>
<evidence type="ECO:0000313" key="4">
    <source>
        <dbReference type="EMBL" id="BCX88956.1"/>
    </source>
</evidence>
<reference evidence="5" key="1">
    <citation type="journal article" date="2024" name="Int. J. Syst. Evol. Microbiol.">
        <title>Methylomarinovum tepidoasis sp. nov., a moderately thermophilic methanotroph of the family Methylothermaceae isolated from a deep-sea hydrothermal field.</title>
        <authorList>
            <person name="Hirayama H."/>
            <person name="Takaki Y."/>
            <person name="Abe M."/>
            <person name="Miyazaki M."/>
            <person name="Uematsu K."/>
            <person name="Matsui Y."/>
            <person name="Takai K."/>
        </authorList>
    </citation>
    <scope>NUCLEOTIDE SEQUENCE [LARGE SCALE GENOMIC DNA]</scope>
    <source>
        <strain evidence="5">IN45</strain>
    </source>
</reference>
<dbReference type="RefSeq" id="WP_286291180.1">
    <property type="nucleotide sequence ID" value="NZ_AP024718.1"/>
</dbReference>
<gene>
    <name evidence="4" type="ORF">MIN45_P1326</name>
</gene>
<feature type="region of interest" description="Disordered" evidence="2">
    <location>
        <begin position="444"/>
        <end position="468"/>
    </location>
</feature>
<dbReference type="InterPro" id="IPR010095">
    <property type="entry name" value="Cas12f1-like_TNB"/>
</dbReference>
<keyword evidence="1" id="KW-0238">DNA-binding</keyword>
<dbReference type="KEGG" id="meiy:MIN45_P1326"/>
<keyword evidence="5" id="KW-1185">Reference proteome</keyword>
<evidence type="ECO:0000256" key="2">
    <source>
        <dbReference type="SAM" id="MobiDB-lite"/>
    </source>
</evidence>
<accession>A0AAU9CHX6</accession>
<dbReference type="EMBL" id="AP024718">
    <property type="protein sequence ID" value="BCX88956.1"/>
    <property type="molecule type" value="Genomic_DNA"/>
</dbReference>
<feature type="region of interest" description="Disordered" evidence="2">
    <location>
        <begin position="242"/>
        <end position="262"/>
    </location>
</feature>
<protein>
    <submittedName>
        <fullName evidence="4">Transposase</fullName>
    </submittedName>
</protein>
<organism evidence="4 5">
    <name type="scientific">Methylomarinovum tepidoasis</name>
    <dbReference type="NCBI Taxonomy" id="2840183"/>
    <lineage>
        <taxon>Bacteria</taxon>
        <taxon>Pseudomonadati</taxon>
        <taxon>Pseudomonadota</taxon>
        <taxon>Gammaproteobacteria</taxon>
        <taxon>Methylococcales</taxon>
        <taxon>Methylothermaceae</taxon>
        <taxon>Methylomarinovum</taxon>
    </lineage>
</organism>